<proteinExistence type="predicted"/>
<feature type="transmembrane region" description="Helical" evidence="1">
    <location>
        <begin position="76"/>
        <end position="97"/>
    </location>
</feature>
<accession>A0AAW4N6A2</accession>
<feature type="transmembrane region" description="Helical" evidence="1">
    <location>
        <begin position="202"/>
        <end position="231"/>
    </location>
</feature>
<evidence type="ECO:0000313" key="3">
    <source>
        <dbReference type="Proteomes" id="UP001196765"/>
    </source>
</evidence>
<feature type="transmembrane region" description="Helical" evidence="1">
    <location>
        <begin position="395"/>
        <end position="413"/>
    </location>
</feature>
<dbReference type="EMBL" id="JAHOEI010000093">
    <property type="protein sequence ID" value="MBV3389055.1"/>
    <property type="molecule type" value="Genomic_DNA"/>
</dbReference>
<name>A0AAW4N6A2_9BACT</name>
<dbReference type="RefSeq" id="WP_217745137.1">
    <property type="nucleotide sequence ID" value="NZ_JAHOEI010000093.1"/>
</dbReference>
<gene>
    <name evidence="2" type="ORF">KSW82_15110</name>
</gene>
<feature type="transmembrane region" description="Helical" evidence="1">
    <location>
        <begin position="48"/>
        <end position="64"/>
    </location>
</feature>
<feature type="transmembrane region" description="Helical" evidence="1">
    <location>
        <begin position="20"/>
        <end position="41"/>
    </location>
</feature>
<feature type="transmembrane region" description="Helical" evidence="1">
    <location>
        <begin position="368"/>
        <end position="389"/>
    </location>
</feature>
<dbReference type="Proteomes" id="UP001196765">
    <property type="component" value="Unassembled WGS sequence"/>
</dbReference>
<protein>
    <submittedName>
        <fullName evidence="2">Oligosaccharide repeat unit polymerase</fullName>
    </submittedName>
</protein>
<keyword evidence="1" id="KW-0472">Membrane</keyword>
<feature type="transmembrane region" description="Helical" evidence="1">
    <location>
        <begin position="133"/>
        <end position="152"/>
    </location>
</feature>
<dbReference type="AlphaFoldDB" id="A0AAW4N6A2"/>
<evidence type="ECO:0000313" key="2">
    <source>
        <dbReference type="EMBL" id="MBV3389055.1"/>
    </source>
</evidence>
<reference evidence="2" key="1">
    <citation type="submission" date="2021-06" db="EMBL/GenBank/DDBJ databases">
        <title>Collection of gut derived symbiotic bacterial strains cultured from healthy donors.</title>
        <authorList>
            <person name="Lin H."/>
            <person name="Littmann E."/>
            <person name="Pamer E.G."/>
        </authorList>
    </citation>
    <scope>NUCLEOTIDE SEQUENCE</scope>
    <source>
        <strain evidence="2">MSK.21.74</strain>
    </source>
</reference>
<sequence>MIGYALLVFAILLYPYLKKWSLLLFIAFCCGGFQVLNQIVLGTKPADLAAIYTVVICGYSFFAEKGNYENDLVHRLFKAFIVFFILSVLFSLFHYGFTLTQVIQGSRMHWTFLSFYFLQKTRNEDVEWIVNKIIRITIFVSVLYIIQVLTNLPVLPYVVENNIDSATGIGRFYNYPYFLGFVIYAVAIFPDKFKVKRKNICLIILFLALLSTQGRTMMISLTLMLFIGLWLNGHRTKLLKIGIGLGIFLLPFADLISARFSAAGGSDSDIQAIFNGSFKNDLDSRTGTGYSVTGGTMSYRFAWIYERAEYLSGRPLSENIFGLGMISESQSALVNRMYKFNLGLVQDNGFRIQISTPDISYGNFLTQFGYVGGFMLILIWSSILYKLYINRNDHPIIFSTMLLVLFYFVNSLAGSTMSNMYSFGFPYLVLSLIYQKKNQKVSSITV</sequence>
<feature type="transmembrane region" description="Helical" evidence="1">
    <location>
        <begin position="237"/>
        <end position="256"/>
    </location>
</feature>
<comment type="caution">
    <text evidence="2">The sequence shown here is derived from an EMBL/GenBank/DDBJ whole genome shotgun (WGS) entry which is preliminary data.</text>
</comment>
<keyword evidence="1" id="KW-0812">Transmembrane</keyword>
<organism evidence="2 3">
    <name type="scientific">Segatella copri</name>
    <dbReference type="NCBI Taxonomy" id="165179"/>
    <lineage>
        <taxon>Bacteria</taxon>
        <taxon>Pseudomonadati</taxon>
        <taxon>Bacteroidota</taxon>
        <taxon>Bacteroidia</taxon>
        <taxon>Bacteroidales</taxon>
        <taxon>Prevotellaceae</taxon>
        <taxon>Segatella</taxon>
    </lineage>
</organism>
<evidence type="ECO:0000256" key="1">
    <source>
        <dbReference type="SAM" id="Phobius"/>
    </source>
</evidence>
<feature type="transmembrane region" description="Helical" evidence="1">
    <location>
        <begin position="172"/>
        <end position="190"/>
    </location>
</feature>
<keyword evidence="1" id="KW-1133">Transmembrane helix</keyword>